<dbReference type="AlphaFoldDB" id="A0A371JWH5"/>
<protein>
    <submittedName>
        <fullName evidence="2">Uncharacterized protein</fullName>
    </submittedName>
</protein>
<evidence type="ECO:0000313" key="3">
    <source>
        <dbReference type="Proteomes" id="UP000264492"/>
    </source>
</evidence>
<organism evidence="2 3">
    <name type="scientific">Lysobacter silvisoli</name>
    <dbReference type="NCBI Taxonomy" id="2293254"/>
    <lineage>
        <taxon>Bacteria</taxon>
        <taxon>Pseudomonadati</taxon>
        <taxon>Pseudomonadota</taxon>
        <taxon>Gammaproteobacteria</taxon>
        <taxon>Lysobacterales</taxon>
        <taxon>Lysobacteraceae</taxon>
        <taxon>Lysobacter</taxon>
    </lineage>
</organism>
<evidence type="ECO:0000256" key="1">
    <source>
        <dbReference type="SAM" id="SignalP"/>
    </source>
</evidence>
<dbReference type="OrthoDB" id="5998574at2"/>
<name>A0A371JWH5_9GAMM</name>
<dbReference type="EMBL" id="QTSU01000005">
    <property type="protein sequence ID" value="RDZ25937.1"/>
    <property type="molecule type" value="Genomic_DNA"/>
</dbReference>
<sequence length="249" mass="26574">MRTTAPLSLLLLLAAAPLAASTRSPAPAPNCLDARSMSEARQSGERTLAVMQADGRRFRVDLAQDCPAATVDAQATVLAREGWVCGHGNEYLRSGQQLCPVAAVAVIDAREYAQLALASQRRDDGIATLDAVEVKTEKRRGFGGSTSYCFNPRYMRGWSEDGKGLVVEVSPQRSGGHRYYRVELAYSCPELFNAHTIDLRSGMGISAICGNPGDSVVAKAEMRPGEGIARGGGVSRVTCPIASVYPIEQ</sequence>
<accession>A0A371JWH5</accession>
<keyword evidence="1" id="KW-0732">Signal</keyword>
<dbReference type="RefSeq" id="WP_115861748.1">
    <property type="nucleotide sequence ID" value="NZ_QTSU01000005.1"/>
</dbReference>
<feature type="chain" id="PRO_5016827771" evidence="1">
    <location>
        <begin position="20"/>
        <end position="249"/>
    </location>
</feature>
<feature type="signal peptide" evidence="1">
    <location>
        <begin position="1"/>
        <end position="19"/>
    </location>
</feature>
<dbReference type="Proteomes" id="UP000264492">
    <property type="component" value="Unassembled WGS sequence"/>
</dbReference>
<gene>
    <name evidence="2" type="ORF">DX914_18905</name>
</gene>
<reference evidence="2 3" key="1">
    <citation type="submission" date="2018-08" db="EMBL/GenBank/DDBJ databases">
        <title>Lysobacter sp. zong2l5, whole genome shotgun sequence.</title>
        <authorList>
            <person name="Zhang X."/>
            <person name="Feng G."/>
            <person name="Zhu H."/>
        </authorList>
    </citation>
    <scope>NUCLEOTIDE SEQUENCE [LARGE SCALE GENOMIC DNA]</scope>
    <source>
        <strain evidence="3">zong2l5</strain>
    </source>
</reference>
<evidence type="ECO:0000313" key="2">
    <source>
        <dbReference type="EMBL" id="RDZ25937.1"/>
    </source>
</evidence>
<proteinExistence type="predicted"/>
<comment type="caution">
    <text evidence="2">The sequence shown here is derived from an EMBL/GenBank/DDBJ whole genome shotgun (WGS) entry which is preliminary data.</text>
</comment>
<keyword evidence="3" id="KW-1185">Reference proteome</keyword>